<dbReference type="AlphaFoldDB" id="A0A255YST3"/>
<evidence type="ECO:0000313" key="3">
    <source>
        <dbReference type="EMBL" id="OYQ32239.1"/>
    </source>
</evidence>
<keyword evidence="2" id="KW-1133">Transmembrane helix</keyword>
<name>A0A255YST3_9FLAO</name>
<evidence type="ECO:0000313" key="4">
    <source>
        <dbReference type="Proteomes" id="UP000216605"/>
    </source>
</evidence>
<feature type="transmembrane region" description="Helical" evidence="2">
    <location>
        <begin position="6"/>
        <end position="23"/>
    </location>
</feature>
<reference evidence="3 4" key="1">
    <citation type="submission" date="2017-07" db="EMBL/GenBank/DDBJ databases">
        <title>Flavobacterium cyanobacteriorum sp. nov., isolated from cyanobacterial aggregates in a eutrophic lake.</title>
        <authorList>
            <person name="Cai H."/>
        </authorList>
    </citation>
    <scope>NUCLEOTIDE SEQUENCE [LARGE SCALE GENOMIC DNA]</scope>
    <source>
        <strain evidence="3 4">TH021</strain>
    </source>
</reference>
<protein>
    <recommendedName>
        <fullName evidence="5">YtxH domain-containing protein</fullName>
    </recommendedName>
</protein>
<keyword evidence="1" id="KW-0175">Coiled coil</keyword>
<dbReference type="RefSeq" id="WP_094416711.1">
    <property type="nucleotide sequence ID" value="NZ_NOXV01000303.1"/>
</dbReference>
<dbReference type="EMBL" id="NOXV01000303">
    <property type="protein sequence ID" value="OYQ32239.1"/>
    <property type="molecule type" value="Genomic_DNA"/>
</dbReference>
<comment type="caution">
    <text evidence="3">The sequence shown here is derived from an EMBL/GenBank/DDBJ whole genome shotgun (WGS) entry which is preliminary data.</text>
</comment>
<dbReference type="OrthoDB" id="1376832at2"/>
<organism evidence="3 4">
    <name type="scientific">Flavobacterium cyanobacteriorum</name>
    <dbReference type="NCBI Taxonomy" id="2022802"/>
    <lineage>
        <taxon>Bacteria</taxon>
        <taxon>Pseudomonadati</taxon>
        <taxon>Bacteroidota</taxon>
        <taxon>Flavobacteriia</taxon>
        <taxon>Flavobacteriales</taxon>
        <taxon>Flavobacteriaceae</taxon>
        <taxon>Flavobacterium</taxon>
    </lineage>
</organism>
<evidence type="ECO:0008006" key="5">
    <source>
        <dbReference type="Google" id="ProtNLM"/>
    </source>
</evidence>
<evidence type="ECO:0000256" key="1">
    <source>
        <dbReference type="SAM" id="Coils"/>
    </source>
</evidence>
<dbReference type="Proteomes" id="UP000216605">
    <property type="component" value="Unassembled WGS sequence"/>
</dbReference>
<keyword evidence="2" id="KW-0472">Membrane</keyword>
<sequence>MNKKIIWGIAAGAAALGIAAILINRRNSEKRFNAQAGEAKENFKKKLTELQRKAKKEYKNSRPGALEAVNRAKGRAEEWVKRANA</sequence>
<proteinExistence type="predicted"/>
<gene>
    <name evidence="3" type="ORF">CHU92_14215</name>
</gene>
<accession>A0A255YST3</accession>
<keyword evidence="4" id="KW-1185">Reference proteome</keyword>
<keyword evidence="2" id="KW-0812">Transmembrane</keyword>
<evidence type="ECO:0000256" key="2">
    <source>
        <dbReference type="SAM" id="Phobius"/>
    </source>
</evidence>
<feature type="coiled-coil region" evidence="1">
    <location>
        <begin position="33"/>
        <end position="60"/>
    </location>
</feature>